<evidence type="ECO:0000313" key="18">
    <source>
        <dbReference type="Proteomes" id="UP000261905"/>
    </source>
</evidence>
<name>A0A371PMH7_9BACL</name>
<dbReference type="Gene3D" id="3.40.140.10">
    <property type="entry name" value="Cytidine Deaminase, domain 2"/>
    <property type="match status" value="1"/>
</dbReference>
<keyword evidence="7 15" id="KW-0378">Hydrolase</keyword>
<dbReference type="GO" id="GO:0005829">
    <property type="term" value="C:cytosol"/>
    <property type="evidence" value="ECO:0007669"/>
    <property type="project" value="TreeGrafter"/>
</dbReference>
<comment type="catalytic activity">
    <reaction evidence="11 15">
        <text>cytidine + H2O + H(+) = uridine + NH4(+)</text>
        <dbReference type="Rhea" id="RHEA:16069"/>
        <dbReference type="ChEBI" id="CHEBI:15377"/>
        <dbReference type="ChEBI" id="CHEBI:15378"/>
        <dbReference type="ChEBI" id="CHEBI:16704"/>
        <dbReference type="ChEBI" id="CHEBI:17562"/>
        <dbReference type="ChEBI" id="CHEBI:28938"/>
        <dbReference type="EC" id="3.5.4.5"/>
    </reaction>
</comment>
<dbReference type="InterPro" id="IPR016193">
    <property type="entry name" value="Cytidine_deaminase-like"/>
</dbReference>
<comment type="similarity">
    <text evidence="3 15">Belongs to the cytidine and deoxycytidylate deaminase family.</text>
</comment>
<evidence type="ECO:0000256" key="9">
    <source>
        <dbReference type="ARBA" id="ARBA00032005"/>
    </source>
</evidence>
<dbReference type="GO" id="GO:0042802">
    <property type="term" value="F:identical protein binding"/>
    <property type="evidence" value="ECO:0007669"/>
    <property type="project" value="UniProtKB-ARBA"/>
</dbReference>
<evidence type="ECO:0000256" key="7">
    <source>
        <dbReference type="ARBA" id="ARBA00022801"/>
    </source>
</evidence>
<evidence type="ECO:0000256" key="3">
    <source>
        <dbReference type="ARBA" id="ARBA00006576"/>
    </source>
</evidence>
<feature type="binding site" evidence="14">
    <location>
        <position position="98"/>
    </location>
    <ligand>
        <name>Zn(2+)</name>
        <dbReference type="ChEBI" id="CHEBI:29105"/>
        <note>catalytic</note>
    </ligand>
</feature>
<evidence type="ECO:0000256" key="8">
    <source>
        <dbReference type="ARBA" id="ARBA00022833"/>
    </source>
</evidence>
<sequence>MEYKGLSESYTTLMRAASEVMRRAYVPYSGFQVGAALLDRDGHIHEGCNVENAAYGPTNCAERTALFRAIADGKQAGTFQAIAVIGDTEGPISPCGICRQVLIELCQPDMPVIMGNRRGDWTIATVSELLPGAFTPSSLHKEEHKDQ</sequence>
<dbReference type="EMBL" id="QUBQ01000001">
    <property type="protein sequence ID" value="REK77402.1"/>
    <property type="molecule type" value="Genomic_DNA"/>
</dbReference>
<dbReference type="AlphaFoldDB" id="A0A371PMH7"/>
<evidence type="ECO:0000256" key="4">
    <source>
        <dbReference type="ARBA" id="ARBA00012783"/>
    </source>
</evidence>
<dbReference type="Proteomes" id="UP000261905">
    <property type="component" value="Unassembled WGS sequence"/>
</dbReference>
<dbReference type="FunFam" id="3.40.140.10:FF:000008">
    <property type="entry name" value="Cytidine deaminase"/>
    <property type="match status" value="1"/>
</dbReference>
<dbReference type="InterPro" id="IPR050202">
    <property type="entry name" value="Cyt/Deoxycyt_deaminase"/>
</dbReference>
<evidence type="ECO:0000256" key="15">
    <source>
        <dbReference type="RuleBase" id="RU364006"/>
    </source>
</evidence>
<feature type="binding site" evidence="14">
    <location>
        <position position="95"/>
    </location>
    <ligand>
        <name>Zn(2+)</name>
        <dbReference type="ChEBI" id="CHEBI:29105"/>
        <note>catalytic</note>
    </ligand>
</feature>
<evidence type="ECO:0000256" key="5">
    <source>
        <dbReference type="ARBA" id="ARBA00018266"/>
    </source>
</evidence>
<comment type="caution">
    <text evidence="17">The sequence shown here is derived from an EMBL/GenBank/DDBJ whole genome shotgun (WGS) entry which is preliminary data.</text>
</comment>
<dbReference type="NCBIfam" id="TIGR01354">
    <property type="entry name" value="cyt_deam_tetra"/>
    <property type="match status" value="1"/>
</dbReference>
<feature type="active site" description="Proton donor" evidence="12">
    <location>
        <position position="62"/>
    </location>
</feature>
<dbReference type="GO" id="GO:0008270">
    <property type="term" value="F:zinc ion binding"/>
    <property type="evidence" value="ECO:0007669"/>
    <property type="project" value="UniProtKB-UniRule"/>
</dbReference>
<comment type="cofactor">
    <cofactor evidence="1 14 15">
        <name>Zn(2+)</name>
        <dbReference type="ChEBI" id="CHEBI:29105"/>
    </cofactor>
</comment>
<proteinExistence type="inferred from homology"/>
<dbReference type="OrthoDB" id="9795347at2"/>
<dbReference type="PANTHER" id="PTHR11644">
    <property type="entry name" value="CYTIDINE DEAMINASE"/>
    <property type="match status" value="1"/>
</dbReference>
<keyword evidence="6 14" id="KW-0479">Metal-binding</keyword>
<dbReference type="InterPro" id="IPR016192">
    <property type="entry name" value="APOBEC/CMP_deaminase_Zn-bd"/>
</dbReference>
<gene>
    <name evidence="17" type="ORF">DX130_10500</name>
</gene>
<evidence type="ECO:0000256" key="11">
    <source>
        <dbReference type="ARBA" id="ARBA00049558"/>
    </source>
</evidence>
<dbReference type="RefSeq" id="WP_116044986.1">
    <property type="nucleotide sequence ID" value="NZ_QUBQ01000001.1"/>
</dbReference>
<comment type="function">
    <text evidence="2 15">This enzyme scavenges exogenous and endogenous cytidine and 2'-deoxycytidine for UMP synthesis.</text>
</comment>
<evidence type="ECO:0000256" key="1">
    <source>
        <dbReference type="ARBA" id="ARBA00001947"/>
    </source>
</evidence>
<keyword evidence="18" id="KW-1185">Reference proteome</keyword>
<protein>
    <recommendedName>
        <fullName evidence="5 15">Cytidine deaminase</fullName>
        <ecNumber evidence="4 15">3.5.4.5</ecNumber>
    </recommendedName>
    <alternativeName>
        <fullName evidence="9 15">Cytidine aminohydrolase</fullName>
    </alternativeName>
</protein>
<dbReference type="GO" id="GO:0072527">
    <property type="term" value="P:pyrimidine-containing compound metabolic process"/>
    <property type="evidence" value="ECO:0007669"/>
    <property type="project" value="UniProtKB-ARBA"/>
</dbReference>
<evidence type="ECO:0000313" key="17">
    <source>
        <dbReference type="EMBL" id="REK77402.1"/>
    </source>
</evidence>
<dbReference type="GO" id="GO:0055086">
    <property type="term" value="P:nucleobase-containing small molecule metabolic process"/>
    <property type="evidence" value="ECO:0007669"/>
    <property type="project" value="UniProtKB-ARBA"/>
</dbReference>
<dbReference type="GO" id="GO:0004126">
    <property type="term" value="F:cytidine deaminase activity"/>
    <property type="evidence" value="ECO:0007669"/>
    <property type="project" value="UniProtKB-UniRule"/>
</dbReference>
<dbReference type="PROSITE" id="PS00903">
    <property type="entry name" value="CYT_DCMP_DEAMINASES_1"/>
    <property type="match status" value="1"/>
</dbReference>
<organism evidence="17 18">
    <name type="scientific">Paenibacillus paeoniae</name>
    <dbReference type="NCBI Taxonomy" id="2292705"/>
    <lineage>
        <taxon>Bacteria</taxon>
        <taxon>Bacillati</taxon>
        <taxon>Bacillota</taxon>
        <taxon>Bacilli</taxon>
        <taxon>Bacillales</taxon>
        <taxon>Paenibacillaceae</taxon>
        <taxon>Paenibacillus</taxon>
    </lineage>
</organism>
<dbReference type="PANTHER" id="PTHR11644:SF2">
    <property type="entry name" value="CYTIDINE DEAMINASE"/>
    <property type="match status" value="1"/>
</dbReference>
<evidence type="ECO:0000256" key="12">
    <source>
        <dbReference type="PIRSR" id="PIRSR606262-1"/>
    </source>
</evidence>
<dbReference type="PROSITE" id="PS51747">
    <property type="entry name" value="CYT_DCMP_DEAMINASES_2"/>
    <property type="match status" value="1"/>
</dbReference>
<evidence type="ECO:0000256" key="13">
    <source>
        <dbReference type="PIRSR" id="PIRSR606262-2"/>
    </source>
</evidence>
<reference evidence="17 18" key="1">
    <citation type="submission" date="2018-08" db="EMBL/GenBank/DDBJ databases">
        <title>Paenibacillus sp. M4BSY-1, whole genome shotgun sequence.</title>
        <authorList>
            <person name="Tuo L."/>
        </authorList>
    </citation>
    <scope>NUCLEOTIDE SEQUENCE [LARGE SCALE GENOMIC DNA]</scope>
    <source>
        <strain evidence="17 18">M4BSY-1</strain>
    </source>
</reference>
<feature type="domain" description="CMP/dCMP-type deaminase" evidence="16">
    <location>
        <begin position="8"/>
        <end position="137"/>
    </location>
</feature>
<dbReference type="InterPro" id="IPR006262">
    <property type="entry name" value="Cyt_deam_tetra"/>
</dbReference>
<dbReference type="NCBIfam" id="NF004064">
    <property type="entry name" value="PRK05578.1"/>
    <property type="match status" value="1"/>
</dbReference>
<dbReference type="CDD" id="cd01283">
    <property type="entry name" value="cytidine_deaminase"/>
    <property type="match status" value="1"/>
</dbReference>
<dbReference type="InterPro" id="IPR002125">
    <property type="entry name" value="CMP_dCMP_dom"/>
</dbReference>
<dbReference type="SUPFAM" id="SSF53927">
    <property type="entry name" value="Cytidine deaminase-like"/>
    <property type="match status" value="1"/>
</dbReference>
<feature type="binding site" evidence="13">
    <location>
        <begin position="49"/>
        <end position="55"/>
    </location>
    <ligand>
        <name>substrate</name>
    </ligand>
</feature>
<comment type="catalytic activity">
    <reaction evidence="10 15">
        <text>2'-deoxycytidine + H2O + H(+) = 2'-deoxyuridine + NH4(+)</text>
        <dbReference type="Rhea" id="RHEA:13433"/>
        <dbReference type="ChEBI" id="CHEBI:15377"/>
        <dbReference type="ChEBI" id="CHEBI:15378"/>
        <dbReference type="ChEBI" id="CHEBI:15698"/>
        <dbReference type="ChEBI" id="CHEBI:16450"/>
        <dbReference type="ChEBI" id="CHEBI:28938"/>
        <dbReference type="EC" id="3.5.4.5"/>
    </reaction>
</comment>
<accession>A0A371PMH7</accession>
<evidence type="ECO:0000256" key="10">
    <source>
        <dbReference type="ARBA" id="ARBA00049252"/>
    </source>
</evidence>
<evidence type="ECO:0000256" key="14">
    <source>
        <dbReference type="PIRSR" id="PIRSR606262-3"/>
    </source>
</evidence>
<feature type="binding site" evidence="14">
    <location>
        <position position="60"/>
    </location>
    <ligand>
        <name>Zn(2+)</name>
        <dbReference type="ChEBI" id="CHEBI:29105"/>
        <note>catalytic</note>
    </ligand>
</feature>
<evidence type="ECO:0000256" key="6">
    <source>
        <dbReference type="ARBA" id="ARBA00022723"/>
    </source>
</evidence>
<evidence type="ECO:0000259" key="16">
    <source>
        <dbReference type="PROSITE" id="PS51747"/>
    </source>
</evidence>
<evidence type="ECO:0000256" key="2">
    <source>
        <dbReference type="ARBA" id="ARBA00003949"/>
    </source>
</evidence>
<keyword evidence="8 14" id="KW-0862">Zinc</keyword>
<dbReference type="Pfam" id="PF00383">
    <property type="entry name" value="dCMP_cyt_deam_1"/>
    <property type="match status" value="1"/>
</dbReference>
<dbReference type="EC" id="3.5.4.5" evidence="4 15"/>